<dbReference type="PANTHER" id="PTHR33332">
    <property type="entry name" value="REVERSE TRANSCRIPTASE DOMAIN-CONTAINING PROTEIN"/>
    <property type="match status" value="1"/>
</dbReference>
<accession>A0A914B567</accession>
<dbReference type="OrthoDB" id="8936366at2759"/>
<sequence length="209" mass="23799">MVLGSTQPIKKVNIDHVRVGDAHIEPSTNVRNLGVMFDSAMKMDCQVTALSKAAFMSIRNIGRIRDHLTREAAETIVDAFITSRIDSCNSLLYGINNAHLSRLQRIQNIAARMITYTRKSDHITPVLANLHWLPIQQRVKNKLCLIIFKTLQGDAPAYLSDLVQLYAPGHRGLRSSQQKLLKENMANYRWGREAFKLLHQAFEFPTWNC</sequence>
<organism evidence="1 2">
    <name type="scientific">Patiria miniata</name>
    <name type="common">Bat star</name>
    <name type="synonym">Asterina miniata</name>
    <dbReference type="NCBI Taxonomy" id="46514"/>
    <lineage>
        <taxon>Eukaryota</taxon>
        <taxon>Metazoa</taxon>
        <taxon>Echinodermata</taxon>
        <taxon>Eleutherozoa</taxon>
        <taxon>Asterozoa</taxon>
        <taxon>Asteroidea</taxon>
        <taxon>Valvatacea</taxon>
        <taxon>Valvatida</taxon>
        <taxon>Asterinidae</taxon>
        <taxon>Patiria</taxon>
    </lineage>
</organism>
<dbReference type="GeneID" id="119739982"/>
<dbReference type="Proteomes" id="UP000887568">
    <property type="component" value="Unplaced"/>
</dbReference>
<dbReference type="OMA" id="QPRTRMK"/>
<protein>
    <submittedName>
        <fullName evidence="1">Uncharacterized protein</fullName>
    </submittedName>
</protein>
<reference evidence="1" key="1">
    <citation type="submission" date="2022-11" db="UniProtKB">
        <authorList>
            <consortium name="EnsemblMetazoa"/>
        </authorList>
    </citation>
    <scope>IDENTIFICATION</scope>
</reference>
<proteinExistence type="predicted"/>
<dbReference type="EnsemblMetazoa" id="XM_038215161.1">
    <property type="protein sequence ID" value="XP_038071089.1"/>
    <property type="gene ID" value="LOC119739982"/>
</dbReference>
<keyword evidence="2" id="KW-1185">Reference proteome</keyword>
<dbReference type="AlphaFoldDB" id="A0A914B567"/>
<name>A0A914B567_PATMI</name>
<evidence type="ECO:0000313" key="1">
    <source>
        <dbReference type="EnsemblMetazoa" id="XP_038071089.1"/>
    </source>
</evidence>
<evidence type="ECO:0000313" key="2">
    <source>
        <dbReference type="Proteomes" id="UP000887568"/>
    </source>
</evidence>
<dbReference type="RefSeq" id="XP_038071089.1">
    <property type="nucleotide sequence ID" value="XM_038215161.1"/>
</dbReference>